<evidence type="ECO:0000313" key="3">
    <source>
        <dbReference type="Proteomes" id="UP001066276"/>
    </source>
</evidence>
<dbReference type="EMBL" id="JANPWB010000001">
    <property type="protein sequence ID" value="KAJ1218648.1"/>
    <property type="molecule type" value="Genomic_DNA"/>
</dbReference>
<protein>
    <submittedName>
        <fullName evidence="2">Uncharacterized protein</fullName>
    </submittedName>
</protein>
<keyword evidence="3" id="KW-1185">Reference proteome</keyword>
<feature type="region of interest" description="Disordered" evidence="1">
    <location>
        <begin position="66"/>
        <end position="87"/>
    </location>
</feature>
<dbReference type="Proteomes" id="UP001066276">
    <property type="component" value="Chromosome 1_1"/>
</dbReference>
<name>A0AAV7X206_PLEWA</name>
<proteinExistence type="predicted"/>
<dbReference type="AlphaFoldDB" id="A0AAV7X206"/>
<evidence type="ECO:0000256" key="1">
    <source>
        <dbReference type="SAM" id="MobiDB-lite"/>
    </source>
</evidence>
<evidence type="ECO:0000313" key="2">
    <source>
        <dbReference type="EMBL" id="KAJ1218648.1"/>
    </source>
</evidence>
<comment type="caution">
    <text evidence="2">The sequence shown here is derived from an EMBL/GenBank/DDBJ whole genome shotgun (WGS) entry which is preliminary data.</text>
</comment>
<organism evidence="2 3">
    <name type="scientific">Pleurodeles waltl</name>
    <name type="common">Iberian ribbed newt</name>
    <dbReference type="NCBI Taxonomy" id="8319"/>
    <lineage>
        <taxon>Eukaryota</taxon>
        <taxon>Metazoa</taxon>
        <taxon>Chordata</taxon>
        <taxon>Craniata</taxon>
        <taxon>Vertebrata</taxon>
        <taxon>Euteleostomi</taxon>
        <taxon>Amphibia</taxon>
        <taxon>Batrachia</taxon>
        <taxon>Caudata</taxon>
        <taxon>Salamandroidea</taxon>
        <taxon>Salamandridae</taxon>
        <taxon>Pleurodelinae</taxon>
        <taxon>Pleurodeles</taxon>
    </lineage>
</organism>
<accession>A0AAV7X206</accession>
<sequence length="87" mass="10342">MVWLKKYFVEVFQSSRRSSTPRKGEKNKKPFLKASSMRYGLCRDTLPSMVRMRCFMRVFHQAGTTLDSHRKRKSRVSMGLRARRVDL</sequence>
<gene>
    <name evidence="2" type="ORF">NDU88_006225</name>
</gene>
<reference evidence="2" key="1">
    <citation type="journal article" date="2022" name="bioRxiv">
        <title>Sequencing and chromosome-scale assembly of the giantPleurodeles waltlgenome.</title>
        <authorList>
            <person name="Brown T."/>
            <person name="Elewa A."/>
            <person name="Iarovenko S."/>
            <person name="Subramanian E."/>
            <person name="Araus A.J."/>
            <person name="Petzold A."/>
            <person name="Susuki M."/>
            <person name="Suzuki K.-i.T."/>
            <person name="Hayashi T."/>
            <person name="Toyoda A."/>
            <person name="Oliveira C."/>
            <person name="Osipova E."/>
            <person name="Leigh N.D."/>
            <person name="Simon A."/>
            <person name="Yun M.H."/>
        </authorList>
    </citation>
    <scope>NUCLEOTIDE SEQUENCE</scope>
    <source>
        <strain evidence="2">20211129_DDA</strain>
        <tissue evidence="2">Liver</tissue>
    </source>
</reference>